<organism evidence="1 2">
    <name type="scientific">Neisseria lactamica ATCC 23970</name>
    <dbReference type="NCBI Taxonomy" id="546265"/>
    <lineage>
        <taxon>Bacteria</taxon>
        <taxon>Pseudomonadati</taxon>
        <taxon>Pseudomonadota</taxon>
        <taxon>Betaproteobacteria</taxon>
        <taxon>Neisseriales</taxon>
        <taxon>Neisseriaceae</taxon>
        <taxon>Neisseria</taxon>
    </lineage>
</organism>
<accession>D0WBH2</accession>
<gene>
    <name evidence="1" type="ORF">NEILACOT_04898</name>
</gene>
<dbReference type="Proteomes" id="UP000003843">
    <property type="component" value="Unassembled WGS sequence"/>
</dbReference>
<comment type="caution">
    <text evidence="1">The sequence shown here is derived from an EMBL/GenBank/DDBJ whole genome shotgun (WGS) entry which is preliminary data.</text>
</comment>
<sequence>MALSKKQKSPRRHSYLRILIFCFSRGGRFRNYPKPQKNRNRTV</sequence>
<protein>
    <submittedName>
        <fullName evidence="1">Uncharacterized protein</fullName>
    </submittedName>
</protein>
<name>D0WBH2_NEILA</name>
<reference evidence="1 2" key="1">
    <citation type="submission" date="2009-10" db="EMBL/GenBank/DDBJ databases">
        <authorList>
            <person name="Weinstock G."/>
            <person name="Sodergren E."/>
            <person name="Clifton S."/>
            <person name="Fulton L."/>
            <person name="Fulton B."/>
            <person name="Courtney L."/>
            <person name="Fronick C."/>
            <person name="Harrison M."/>
            <person name="Strong C."/>
            <person name="Farmer C."/>
            <person name="Delahaunty K."/>
            <person name="Markovic C."/>
            <person name="Hall O."/>
            <person name="Minx P."/>
            <person name="Tomlinson C."/>
            <person name="Mitreva M."/>
            <person name="Nelson J."/>
            <person name="Hou S."/>
            <person name="Wollam A."/>
            <person name="Pepin K.H."/>
            <person name="Johnson M."/>
            <person name="Bhonagiri V."/>
            <person name="Nash W.E."/>
            <person name="Warren W."/>
            <person name="Chinwalla A."/>
            <person name="Mardis E.R."/>
            <person name="Wilson R.K."/>
        </authorList>
    </citation>
    <scope>NUCLEOTIDE SEQUENCE [LARGE SCALE GENOMIC DNA]</scope>
    <source>
        <strain evidence="1 2">ATCC 23970</strain>
    </source>
</reference>
<proteinExistence type="predicted"/>
<evidence type="ECO:0000313" key="2">
    <source>
        <dbReference type="Proteomes" id="UP000003843"/>
    </source>
</evidence>
<evidence type="ECO:0000313" key="1">
    <source>
        <dbReference type="EMBL" id="EEZ75025.1"/>
    </source>
</evidence>
<dbReference type="AlphaFoldDB" id="D0WBH2"/>
<dbReference type="EMBL" id="ACEQ02000024">
    <property type="protein sequence ID" value="EEZ75025.1"/>
    <property type="molecule type" value="Genomic_DNA"/>
</dbReference>